<dbReference type="EMBL" id="JXUO01000310">
    <property type="protein sequence ID" value="KKZ10638.1"/>
    <property type="molecule type" value="Genomic_DNA"/>
</dbReference>
<name>A0A6N3X3X3_9SYNE</name>
<dbReference type="Pfam" id="PF03787">
    <property type="entry name" value="RAMPs"/>
    <property type="match status" value="1"/>
</dbReference>
<gene>
    <name evidence="3" type="ORF">TH68_10145</name>
</gene>
<dbReference type="PANTHER" id="PTHR36700:SF1">
    <property type="entry name" value="CRISPR SYSTEM CMR SUBUNIT CMR4"/>
    <property type="match status" value="1"/>
</dbReference>
<proteinExistence type="predicted"/>
<comment type="caution">
    <text evidence="3">The sequence shown here is derived from an EMBL/GenBank/DDBJ whole genome shotgun (WGS) entry which is preliminary data.</text>
</comment>
<dbReference type="InterPro" id="IPR013410">
    <property type="entry name" value="CRISPR-assoc_RAMP_Cmr4"/>
</dbReference>
<organism evidence="3 4">
    <name type="scientific">Candidatus Synechococcus spongiarum 142</name>
    <dbReference type="NCBI Taxonomy" id="1608213"/>
    <lineage>
        <taxon>Bacteria</taxon>
        <taxon>Bacillati</taxon>
        <taxon>Cyanobacteriota</taxon>
        <taxon>Cyanophyceae</taxon>
        <taxon>Synechococcales</taxon>
        <taxon>Synechococcaceae</taxon>
        <taxon>Synechococcus</taxon>
    </lineage>
</organism>
<sequence>MKAAILGFLAETPVHPGAGRGMGVVDLPVAREASTDYPVLVGSSLKGALRDKAGATVDNVNRDKRFGKQDHAGDLLVSDARLLLLPVRSLTGQYRWATCPHLIERYRRDLARAKHTPLPSTPQVQSGSVLTEGEGELFLEERQFNIDGQPLPQGLVDAIGKLILHNETRERLGKQIAILCNDDFSWFARYGLTIQARNTLDDKTKQSKNLWYEETLPPDTIMYGLVLGRNSDAIEVLQQLFPENDPYLQIGGNETVGQGWFAVKMYGHDVGGGQ</sequence>
<dbReference type="AlphaFoldDB" id="A0A6N3X3X3"/>
<dbReference type="PANTHER" id="PTHR36700">
    <property type="entry name" value="CRISPR SYSTEM CMR SUBUNIT CMR4"/>
    <property type="match status" value="1"/>
</dbReference>
<dbReference type="InterPro" id="IPR005537">
    <property type="entry name" value="RAMP_III_fam"/>
</dbReference>
<evidence type="ECO:0000256" key="1">
    <source>
        <dbReference type="ARBA" id="ARBA00023118"/>
    </source>
</evidence>
<dbReference type="GO" id="GO:0051607">
    <property type="term" value="P:defense response to virus"/>
    <property type="evidence" value="ECO:0007669"/>
    <property type="project" value="UniProtKB-KW"/>
</dbReference>
<evidence type="ECO:0000313" key="3">
    <source>
        <dbReference type="EMBL" id="KKZ10638.1"/>
    </source>
</evidence>
<dbReference type="Proteomes" id="UP000035054">
    <property type="component" value="Unassembled WGS sequence"/>
</dbReference>
<evidence type="ECO:0000313" key="4">
    <source>
        <dbReference type="Proteomes" id="UP000035054"/>
    </source>
</evidence>
<keyword evidence="1" id="KW-0051">Antiviral defense</keyword>
<accession>A0A6N3X3X3</accession>
<protein>
    <submittedName>
        <fullName evidence="3">CRISPR-associated protein Cmr4</fullName>
    </submittedName>
</protein>
<reference evidence="3 4" key="1">
    <citation type="submission" date="2015-01" db="EMBL/GenBank/DDBJ databases">
        <title>Lifestyle Evolution in Cyanobacterial Symbionts of Sponges.</title>
        <authorList>
            <person name="Burgsdorf I."/>
            <person name="Slaby B.M."/>
            <person name="Handley K.M."/>
            <person name="Haber M."/>
            <person name="Blom J."/>
            <person name="Marshall C.W."/>
            <person name="Gilbert J.A."/>
            <person name="Hentschel U."/>
            <person name="Steindler L."/>
        </authorList>
    </citation>
    <scope>NUCLEOTIDE SEQUENCE [LARGE SCALE GENOMIC DNA]</scope>
    <source>
        <strain evidence="3">142</strain>
    </source>
</reference>
<dbReference type="NCBIfam" id="TIGR02580">
    <property type="entry name" value="cas_RAMP_Cmr4"/>
    <property type="match status" value="1"/>
</dbReference>
<evidence type="ECO:0000259" key="2">
    <source>
        <dbReference type="Pfam" id="PF03787"/>
    </source>
</evidence>
<feature type="domain" description="CRISPR type III-associated protein" evidence="2">
    <location>
        <begin position="10"/>
        <end position="261"/>
    </location>
</feature>